<dbReference type="EMBL" id="CP133164">
    <property type="protein sequence ID" value="WMN20167.1"/>
    <property type="molecule type" value="Genomic_DNA"/>
</dbReference>
<feature type="region of interest" description="Disordered" evidence="1">
    <location>
        <begin position="43"/>
        <end position="65"/>
    </location>
</feature>
<protein>
    <submittedName>
        <fullName evidence="2">Uncharacterized protein</fullName>
    </submittedName>
</protein>
<keyword evidence="3" id="KW-1185">Reference proteome</keyword>
<dbReference type="RefSeq" id="WP_085596625.1">
    <property type="nucleotide sequence ID" value="NZ_CP133164.1"/>
</dbReference>
<dbReference type="Proteomes" id="UP001237292">
    <property type="component" value="Chromosome"/>
</dbReference>
<sequence length="65" mass="7060">MNKNNKKRYLKALAVFRRRYLPPRDDPRGHGLGWAGLPCSHGWPDAGPTKAGSGGGRNGSLAWTS</sequence>
<reference evidence="2 3" key="1">
    <citation type="journal article" date="2023" name="Access Microbiol">
        <title>The genome of a steinernematid-associated Pseudomonas piscis bacterium encodes the biosynthesis of insect toxins.</title>
        <authorList>
            <person name="Awori R.M."/>
            <person name="Hendre P."/>
            <person name="Amugune N.O."/>
        </authorList>
    </citation>
    <scope>NUCLEOTIDE SEQUENCE [LARGE SCALE GENOMIC DNA]</scope>
    <source>
        <strain evidence="2 3">75</strain>
    </source>
</reference>
<evidence type="ECO:0000313" key="3">
    <source>
        <dbReference type="Proteomes" id="UP001237292"/>
    </source>
</evidence>
<organism evidence="2 3">
    <name type="scientific">Pseudomonas piscis</name>
    <dbReference type="NCBI Taxonomy" id="2614538"/>
    <lineage>
        <taxon>Bacteria</taxon>
        <taxon>Pseudomonadati</taxon>
        <taxon>Pseudomonadota</taxon>
        <taxon>Gammaproteobacteria</taxon>
        <taxon>Pseudomonadales</taxon>
        <taxon>Pseudomonadaceae</taxon>
        <taxon>Pseudomonas</taxon>
    </lineage>
</organism>
<gene>
    <name evidence="2" type="ORF">QL104_12490</name>
</gene>
<name>A0ABY9NPJ3_9PSED</name>
<evidence type="ECO:0000313" key="2">
    <source>
        <dbReference type="EMBL" id="WMN20167.1"/>
    </source>
</evidence>
<evidence type="ECO:0000256" key="1">
    <source>
        <dbReference type="SAM" id="MobiDB-lite"/>
    </source>
</evidence>
<proteinExistence type="predicted"/>
<accession>A0ABY9NPJ3</accession>